<gene>
    <name evidence="5" type="primary">patB_5</name>
    <name evidence="5" type="ORF">DIS24_g9033</name>
</gene>
<evidence type="ECO:0000313" key="6">
    <source>
        <dbReference type="Proteomes" id="UP001175001"/>
    </source>
</evidence>
<dbReference type="InterPro" id="IPR002018">
    <property type="entry name" value="CarbesteraseB"/>
</dbReference>
<dbReference type="InterPro" id="IPR019826">
    <property type="entry name" value="Carboxylesterase_B_AS"/>
</dbReference>
<keyword evidence="3" id="KW-0732">Signal</keyword>
<comment type="caution">
    <text evidence="5">The sequence shown here is derived from an EMBL/GenBank/DDBJ whole genome shotgun (WGS) entry which is preliminary data.</text>
</comment>
<evidence type="ECO:0000259" key="4">
    <source>
        <dbReference type="Pfam" id="PF00135"/>
    </source>
</evidence>
<dbReference type="EC" id="3.1.1.-" evidence="3"/>
<dbReference type="Gene3D" id="3.40.50.1820">
    <property type="entry name" value="alpha/beta hydrolase"/>
    <property type="match status" value="1"/>
</dbReference>
<dbReference type="InterPro" id="IPR050309">
    <property type="entry name" value="Type-B_Carboxylest/Lipase"/>
</dbReference>
<feature type="signal peptide" evidence="3">
    <location>
        <begin position="1"/>
        <end position="21"/>
    </location>
</feature>
<dbReference type="Pfam" id="PF00135">
    <property type="entry name" value="COesterase"/>
    <property type="match status" value="1"/>
</dbReference>
<evidence type="ECO:0000313" key="5">
    <source>
        <dbReference type="EMBL" id="KAK0642430.1"/>
    </source>
</evidence>
<organism evidence="5 6">
    <name type="scientific">Lasiodiplodia hormozganensis</name>
    <dbReference type="NCBI Taxonomy" id="869390"/>
    <lineage>
        <taxon>Eukaryota</taxon>
        <taxon>Fungi</taxon>
        <taxon>Dikarya</taxon>
        <taxon>Ascomycota</taxon>
        <taxon>Pezizomycotina</taxon>
        <taxon>Dothideomycetes</taxon>
        <taxon>Dothideomycetes incertae sedis</taxon>
        <taxon>Botryosphaeriales</taxon>
        <taxon>Botryosphaeriaceae</taxon>
        <taxon>Lasiodiplodia</taxon>
    </lineage>
</organism>
<evidence type="ECO:0000256" key="1">
    <source>
        <dbReference type="ARBA" id="ARBA00005964"/>
    </source>
</evidence>
<dbReference type="Proteomes" id="UP001175001">
    <property type="component" value="Unassembled WGS sequence"/>
</dbReference>
<dbReference type="EMBL" id="JAUJDW010000074">
    <property type="protein sequence ID" value="KAK0642430.1"/>
    <property type="molecule type" value="Genomic_DNA"/>
</dbReference>
<dbReference type="GO" id="GO:0016787">
    <property type="term" value="F:hydrolase activity"/>
    <property type="evidence" value="ECO:0007669"/>
    <property type="project" value="UniProtKB-KW"/>
</dbReference>
<name>A0AA39XZ23_9PEZI</name>
<dbReference type="PROSITE" id="PS00122">
    <property type="entry name" value="CARBOXYLESTERASE_B_1"/>
    <property type="match status" value="1"/>
</dbReference>
<protein>
    <recommendedName>
        <fullName evidence="3">Carboxylic ester hydrolase</fullName>
        <ecNumber evidence="3">3.1.1.-</ecNumber>
    </recommendedName>
</protein>
<dbReference type="SUPFAM" id="SSF53474">
    <property type="entry name" value="alpha/beta-Hydrolases"/>
    <property type="match status" value="1"/>
</dbReference>
<evidence type="ECO:0000256" key="3">
    <source>
        <dbReference type="RuleBase" id="RU361235"/>
    </source>
</evidence>
<reference evidence="5" key="1">
    <citation type="submission" date="2023-06" db="EMBL/GenBank/DDBJ databases">
        <title>Multi-omics analyses reveal the molecular pathogenesis toolkit of Lasiodiplodia hormozganensis, a cross-kingdom pathogen.</title>
        <authorList>
            <person name="Felix C."/>
            <person name="Meneses R."/>
            <person name="Goncalves M.F.M."/>
            <person name="Tilleman L."/>
            <person name="Duarte A.S."/>
            <person name="Jorrin-Novo J.V."/>
            <person name="Van De Peer Y."/>
            <person name="Deforce D."/>
            <person name="Van Nieuwerburgh F."/>
            <person name="Esteves A.C."/>
            <person name="Alves A."/>
        </authorList>
    </citation>
    <scope>NUCLEOTIDE SEQUENCE</scope>
    <source>
        <strain evidence="5">CBS 339.90</strain>
    </source>
</reference>
<keyword evidence="2 3" id="KW-0378">Hydrolase</keyword>
<comment type="similarity">
    <text evidence="1 3">Belongs to the type-B carboxylesterase/lipase family.</text>
</comment>
<keyword evidence="6" id="KW-1185">Reference proteome</keyword>
<feature type="domain" description="Carboxylesterase type B" evidence="4">
    <location>
        <begin position="45"/>
        <end position="498"/>
    </location>
</feature>
<dbReference type="AlphaFoldDB" id="A0AA39XZ23"/>
<dbReference type="PANTHER" id="PTHR11559">
    <property type="entry name" value="CARBOXYLESTERASE"/>
    <property type="match status" value="1"/>
</dbReference>
<feature type="chain" id="PRO_5041483777" description="Carboxylic ester hydrolase" evidence="3">
    <location>
        <begin position="22"/>
        <end position="546"/>
    </location>
</feature>
<proteinExistence type="inferred from homology"/>
<sequence>MQLLRSVAAATALLSPILASAQNSSSSLPVVDLGYQLHRAISFNETRGYYNFSNIRYAAPPVGDLRFKAPQAPETDRSVVDDGSIDRICPQASTSNANVSDPRETEDCLFLDVMVPQKIFENAGNDTAGAPVIVWIHGGGYIGGSKAGERTPAGLMLRSASTDNSTTDANVIFVGLNYRLGAFGWLAGPTLQENGTANAGLHDQRLALQWVQDNIHLFGGDKARVTVVGESAGGGSIMHQLTAYGGRAKAPFAQAVPQSPAWLPFPSLYGQDQIFTAFASAATAGSLAALRQLPSAALVAVNKAFVYAAGSTSGTSPFGPAIDGDFVTQDPKALLNHGQYDTSVKVMVGHNANETLAMVPAAVASDAIVDAFVAAALPYAPAAVQSYITTTLYPASNASDLYSTPFERLALILAEASIVCNAFALNTARGSDNASYAYLFAVSPAYHGQDVPHTFYDPGSAPSSGDGGVAASYPFNATVATVLQDYITGFAMNGVPASALDGLAEGVPEYGADASLVRLGSGSGIGVQRDETANERCKWWSLNYLS</sequence>
<evidence type="ECO:0000256" key="2">
    <source>
        <dbReference type="ARBA" id="ARBA00022801"/>
    </source>
</evidence>
<accession>A0AA39XZ23</accession>
<dbReference type="InterPro" id="IPR029058">
    <property type="entry name" value="AB_hydrolase_fold"/>
</dbReference>